<keyword evidence="4 8" id="KW-0963">Cytoplasm</keyword>
<evidence type="ECO:0000256" key="3">
    <source>
        <dbReference type="ARBA" id="ARBA00022432"/>
    </source>
</evidence>
<dbReference type="PANTHER" id="PTHR11469:SF1">
    <property type="entry name" value="GLUCOSE-6-PHOSPHATE ISOMERASE"/>
    <property type="match status" value="1"/>
</dbReference>
<evidence type="ECO:0000313" key="11">
    <source>
        <dbReference type="Proteomes" id="UP000886808"/>
    </source>
</evidence>
<dbReference type="PROSITE" id="PS00174">
    <property type="entry name" value="P_GLUCOSE_ISOMERASE_2"/>
    <property type="match status" value="1"/>
</dbReference>
<dbReference type="CDD" id="cd05015">
    <property type="entry name" value="SIS_PGI_1"/>
    <property type="match status" value="1"/>
</dbReference>
<dbReference type="AlphaFoldDB" id="A0A9D1TI82"/>
<evidence type="ECO:0000256" key="2">
    <source>
        <dbReference type="ARBA" id="ARBA00006604"/>
    </source>
</evidence>
<proteinExistence type="inferred from homology"/>
<comment type="pathway">
    <text evidence="1 8 9">Carbohydrate degradation; glycolysis; D-glyceraldehyde 3-phosphate and glycerone phosphate from D-glucose: step 2/4.</text>
</comment>
<dbReference type="GO" id="GO:0006094">
    <property type="term" value="P:gluconeogenesis"/>
    <property type="evidence" value="ECO:0007669"/>
    <property type="project" value="UniProtKB-UniRule"/>
</dbReference>
<evidence type="ECO:0000256" key="8">
    <source>
        <dbReference type="HAMAP-Rule" id="MF_00473"/>
    </source>
</evidence>
<organism evidence="10 11">
    <name type="scientific">Candidatus Butyricicoccus avistercoris</name>
    <dbReference type="NCBI Taxonomy" id="2838518"/>
    <lineage>
        <taxon>Bacteria</taxon>
        <taxon>Bacillati</taxon>
        <taxon>Bacillota</taxon>
        <taxon>Clostridia</taxon>
        <taxon>Eubacteriales</taxon>
        <taxon>Butyricicoccaceae</taxon>
        <taxon>Butyricicoccus</taxon>
    </lineage>
</organism>
<dbReference type="InterPro" id="IPR018189">
    <property type="entry name" value="Phosphoglucose_isomerase_CS"/>
</dbReference>
<evidence type="ECO:0000256" key="5">
    <source>
        <dbReference type="ARBA" id="ARBA00023152"/>
    </source>
</evidence>
<keyword evidence="6 8" id="KW-0413">Isomerase</keyword>
<dbReference type="InterPro" id="IPR035476">
    <property type="entry name" value="SIS_PGI_1"/>
</dbReference>
<feature type="active site" description="Proton donor" evidence="8">
    <location>
        <position position="284"/>
    </location>
</feature>
<dbReference type="Proteomes" id="UP000886808">
    <property type="component" value="Unassembled WGS sequence"/>
</dbReference>
<dbReference type="InterPro" id="IPR035482">
    <property type="entry name" value="SIS_PGI_2"/>
</dbReference>
<reference evidence="10" key="1">
    <citation type="journal article" date="2021" name="PeerJ">
        <title>Extensive microbial diversity within the chicken gut microbiome revealed by metagenomics and culture.</title>
        <authorList>
            <person name="Gilroy R."/>
            <person name="Ravi A."/>
            <person name="Getino M."/>
            <person name="Pursley I."/>
            <person name="Horton D.L."/>
            <person name="Alikhan N.F."/>
            <person name="Baker D."/>
            <person name="Gharbi K."/>
            <person name="Hall N."/>
            <person name="Watson M."/>
            <person name="Adriaenssens E.M."/>
            <person name="Foster-Nyarko E."/>
            <person name="Jarju S."/>
            <person name="Secka A."/>
            <person name="Antonio M."/>
            <person name="Oren A."/>
            <person name="Chaudhuri R.R."/>
            <person name="La Ragione R."/>
            <person name="Hildebrand F."/>
            <person name="Pallen M.J."/>
        </authorList>
    </citation>
    <scope>NUCLEOTIDE SEQUENCE</scope>
    <source>
        <strain evidence="10">CHK193-4272</strain>
    </source>
</reference>
<dbReference type="FunFam" id="3.40.50.10490:FF:000015">
    <property type="entry name" value="Glucose-6-phosphate isomerase"/>
    <property type="match status" value="1"/>
</dbReference>
<comment type="function">
    <text evidence="8">Catalyzes the reversible isomerization of glucose-6-phosphate to fructose-6-phosphate.</text>
</comment>
<dbReference type="Pfam" id="PF00342">
    <property type="entry name" value="PGI"/>
    <property type="match status" value="1"/>
</dbReference>
<sequence>MVMELKKTGLEGFVAAHETEMMKPLVKQANDMLVNHTGAGNDFHGWVDLPVNYDKDEFARIQAAAKKIQGNCDVLVVIGIGGSYLGARAAIEFVKGQFYNQTREEGIPEIYFVGNNISSSYINDVIKIIGDRDFSINVISKSGTTTEPAIAFRVFKKLAEEKYGKEGAKDHIFATTDKARGALKNLSDAEGYETFVVPDDVGGRFSVLTAVGLLPMAVAGLDIEAAMKGAADAREEFNKEDNICFEYAALRNILYHKGKGMEILVNYEPSLVMMGEWFKQLFDESEGKDHKGIFATSANFSTDLHSIGQFIQDGTRNLFETVLWVKNQRSDCVIEEMEGNVDGLNYLAGKDVQFVNSKAYAGTLMAHMDGGAPNIVLEIEKADSYNFGYVVYFFEKACGISGYMLGVNPFNQPGVESYKKNMFALLGKPGFEDLRKELEARLGE</sequence>
<evidence type="ECO:0000256" key="7">
    <source>
        <dbReference type="ARBA" id="ARBA00029321"/>
    </source>
</evidence>
<dbReference type="InterPro" id="IPR001672">
    <property type="entry name" value="G6P_Isomerase"/>
</dbReference>
<comment type="caution">
    <text evidence="8">Lacks conserved residue(s) required for the propagation of feature annotation.</text>
</comment>
<protein>
    <recommendedName>
        <fullName evidence="8">Glucose-6-phosphate isomerase</fullName>
        <shortName evidence="8">GPI</shortName>
        <ecNumber evidence="8">5.3.1.9</ecNumber>
    </recommendedName>
    <alternativeName>
        <fullName evidence="8">Phosphoglucose isomerase</fullName>
        <shortName evidence="8">PGI</shortName>
    </alternativeName>
    <alternativeName>
        <fullName evidence="8">Phosphohexose isomerase</fullName>
        <shortName evidence="8">PHI</shortName>
    </alternativeName>
</protein>
<evidence type="ECO:0000256" key="6">
    <source>
        <dbReference type="ARBA" id="ARBA00023235"/>
    </source>
</evidence>
<dbReference type="GO" id="GO:0006096">
    <property type="term" value="P:glycolytic process"/>
    <property type="evidence" value="ECO:0007669"/>
    <property type="project" value="UniProtKB-UniRule"/>
</dbReference>
<dbReference type="GO" id="GO:0005829">
    <property type="term" value="C:cytosol"/>
    <property type="evidence" value="ECO:0007669"/>
    <property type="project" value="TreeGrafter"/>
</dbReference>
<dbReference type="SUPFAM" id="SSF53697">
    <property type="entry name" value="SIS domain"/>
    <property type="match status" value="1"/>
</dbReference>
<dbReference type="PANTHER" id="PTHR11469">
    <property type="entry name" value="GLUCOSE-6-PHOSPHATE ISOMERASE"/>
    <property type="match status" value="1"/>
</dbReference>
<comment type="catalytic activity">
    <reaction evidence="7 8 9">
        <text>alpha-D-glucose 6-phosphate = beta-D-fructose 6-phosphate</text>
        <dbReference type="Rhea" id="RHEA:11816"/>
        <dbReference type="ChEBI" id="CHEBI:57634"/>
        <dbReference type="ChEBI" id="CHEBI:58225"/>
        <dbReference type="EC" id="5.3.1.9"/>
    </reaction>
</comment>
<comment type="subcellular location">
    <subcellularLocation>
        <location evidence="8">Cytoplasm</location>
    </subcellularLocation>
</comment>
<comment type="pathway">
    <text evidence="8">Carbohydrate biosynthesis; gluconeogenesis.</text>
</comment>
<evidence type="ECO:0000313" key="10">
    <source>
        <dbReference type="EMBL" id="HIV62804.1"/>
    </source>
</evidence>
<dbReference type="FunFam" id="3.40.50.10490:FF:000016">
    <property type="entry name" value="Glucose-6-phosphate isomerase"/>
    <property type="match status" value="1"/>
</dbReference>
<dbReference type="GO" id="GO:0051156">
    <property type="term" value="P:glucose 6-phosphate metabolic process"/>
    <property type="evidence" value="ECO:0007669"/>
    <property type="project" value="TreeGrafter"/>
</dbReference>
<name>A0A9D1TI82_9FIRM</name>
<accession>A0A9D1TI82</accession>
<keyword evidence="3 8" id="KW-0312">Gluconeogenesis</keyword>
<dbReference type="GO" id="GO:0004347">
    <property type="term" value="F:glucose-6-phosphate isomerase activity"/>
    <property type="evidence" value="ECO:0007669"/>
    <property type="project" value="UniProtKB-UniRule"/>
</dbReference>
<dbReference type="HAMAP" id="MF_00473">
    <property type="entry name" value="G6P_isomerase"/>
    <property type="match status" value="1"/>
</dbReference>
<dbReference type="EMBL" id="DXIE01000046">
    <property type="protein sequence ID" value="HIV62804.1"/>
    <property type="molecule type" value="Genomic_DNA"/>
</dbReference>
<keyword evidence="5 8" id="KW-0324">Glycolysis</keyword>
<dbReference type="EC" id="5.3.1.9" evidence="8"/>
<dbReference type="InterPro" id="IPR046348">
    <property type="entry name" value="SIS_dom_sf"/>
</dbReference>
<evidence type="ECO:0000256" key="9">
    <source>
        <dbReference type="RuleBase" id="RU000612"/>
    </source>
</evidence>
<gene>
    <name evidence="8" type="primary">pgi</name>
    <name evidence="10" type="ORF">H9746_08205</name>
</gene>
<reference evidence="10" key="2">
    <citation type="submission" date="2021-04" db="EMBL/GenBank/DDBJ databases">
        <authorList>
            <person name="Gilroy R."/>
        </authorList>
    </citation>
    <scope>NUCLEOTIDE SEQUENCE</scope>
    <source>
        <strain evidence="10">CHK193-4272</strain>
    </source>
</reference>
<dbReference type="PROSITE" id="PS51463">
    <property type="entry name" value="P_GLUCOSE_ISOMERASE_3"/>
    <property type="match status" value="1"/>
</dbReference>
<dbReference type="NCBIfam" id="NF010697">
    <property type="entry name" value="PRK14097.1"/>
    <property type="match status" value="1"/>
</dbReference>
<comment type="similarity">
    <text evidence="2 8 9">Belongs to the GPI family.</text>
</comment>
<dbReference type="GO" id="GO:0048029">
    <property type="term" value="F:monosaccharide binding"/>
    <property type="evidence" value="ECO:0007669"/>
    <property type="project" value="TreeGrafter"/>
</dbReference>
<evidence type="ECO:0000256" key="4">
    <source>
        <dbReference type="ARBA" id="ARBA00022490"/>
    </source>
</evidence>
<comment type="caution">
    <text evidence="10">The sequence shown here is derived from an EMBL/GenBank/DDBJ whole genome shotgun (WGS) entry which is preliminary data.</text>
</comment>
<dbReference type="Gene3D" id="3.40.50.10490">
    <property type="entry name" value="Glucose-6-phosphate isomerase like protein, domain 1"/>
    <property type="match status" value="2"/>
</dbReference>
<evidence type="ECO:0000256" key="1">
    <source>
        <dbReference type="ARBA" id="ARBA00004926"/>
    </source>
</evidence>
<feature type="active site" evidence="8">
    <location>
        <position position="419"/>
    </location>
</feature>
<dbReference type="CDD" id="cd05016">
    <property type="entry name" value="SIS_PGI_2"/>
    <property type="match status" value="1"/>
</dbReference>
<dbReference type="PRINTS" id="PR00662">
    <property type="entry name" value="G6PISOMERASE"/>
</dbReference>
<dbReference type="GO" id="GO:0097367">
    <property type="term" value="F:carbohydrate derivative binding"/>
    <property type="evidence" value="ECO:0007669"/>
    <property type="project" value="InterPro"/>
</dbReference>
<dbReference type="PROSITE" id="PS00765">
    <property type="entry name" value="P_GLUCOSE_ISOMERASE_1"/>
    <property type="match status" value="1"/>
</dbReference>